<evidence type="ECO:0000256" key="1">
    <source>
        <dbReference type="ARBA" id="ARBA00004477"/>
    </source>
</evidence>
<evidence type="ECO:0000256" key="9">
    <source>
        <dbReference type="ARBA" id="ARBA00023140"/>
    </source>
</evidence>
<dbReference type="WBParaSite" id="SMRG1_4010.3">
    <property type="protein sequence ID" value="SMRG1_4010.3"/>
    <property type="gene ID" value="SMRG1_4010"/>
</dbReference>
<keyword evidence="9" id="KW-0576">Peroxisome</keyword>
<keyword evidence="5 14" id="KW-0812">Transmembrane</keyword>
<feature type="transmembrane region" description="Helical" evidence="14">
    <location>
        <begin position="6"/>
        <end position="29"/>
    </location>
</feature>
<evidence type="ECO:0000256" key="10">
    <source>
        <dbReference type="ARBA" id="ARBA00023186"/>
    </source>
</evidence>
<dbReference type="WBParaSite" id="SMRG1_4010.2">
    <property type="protein sequence ID" value="SMRG1_4010.2"/>
    <property type="gene ID" value="SMRG1_4010"/>
</dbReference>
<evidence type="ECO:0000256" key="12">
    <source>
        <dbReference type="ARBA" id="ARBA00024424"/>
    </source>
</evidence>
<dbReference type="GO" id="GO:2000010">
    <property type="term" value="P:positive regulation of protein localization to cell surface"/>
    <property type="evidence" value="ECO:0007669"/>
    <property type="project" value="TreeGrafter"/>
</dbReference>
<evidence type="ECO:0000256" key="6">
    <source>
        <dbReference type="ARBA" id="ARBA00022824"/>
    </source>
</evidence>
<dbReference type="Proteomes" id="UP000050790">
    <property type="component" value="Unassembled WGS sequence"/>
</dbReference>
<evidence type="ECO:0000256" key="8">
    <source>
        <dbReference type="ARBA" id="ARBA00023136"/>
    </source>
</evidence>
<comment type="similarity">
    <text evidence="4">Belongs to the DoxX family.</text>
</comment>
<organism evidence="15 16">
    <name type="scientific">Schistosoma margrebowiei</name>
    <dbReference type="NCBI Taxonomy" id="48269"/>
    <lineage>
        <taxon>Eukaryota</taxon>
        <taxon>Metazoa</taxon>
        <taxon>Spiralia</taxon>
        <taxon>Lophotrochozoa</taxon>
        <taxon>Platyhelminthes</taxon>
        <taxon>Trematoda</taxon>
        <taxon>Digenea</taxon>
        <taxon>Strigeidida</taxon>
        <taxon>Schistosomatoidea</taxon>
        <taxon>Schistosomatidae</taxon>
        <taxon>Schistosoma</taxon>
    </lineage>
</organism>
<evidence type="ECO:0000256" key="11">
    <source>
        <dbReference type="ARBA" id="ARBA00023329"/>
    </source>
</evidence>
<keyword evidence="8 14" id="KW-0472">Membrane</keyword>
<feature type="region of interest" description="Disordered" evidence="13">
    <location>
        <begin position="168"/>
        <end position="189"/>
    </location>
</feature>
<accession>A0AA84ZQ92</accession>
<keyword evidence="11" id="KW-0968">Cytoplasmic vesicle</keyword>
<evidence type="ECO:0000256" key="13">
    <source>
        <dbReference type="SAM" id="MobiDB-lite"/>
    </source>
</evidence>
<feature type="compositionally biased region" description="Low complexity" evidence="13">
    <location>
        <begin position="168"/>
        <end position="179"/>
    </location>
</feature>
<evidence type="ECO:0000256" key="2">
    <source>
        <dbReference type="ARBA" id="ARBA00004541"/>
    </source>
</evidence>
<reference evidence="16 17" key="1">
    <citation type="submission" date="2023-11" db="UniProtKB">
        <authorList>
            <consortium name="WormBaseParasite"/>
        </authorList>
    </citation>
    <scope>IDENTIFICATION</scope>
</reference>
<protein>
    <recommendedName>
        <fullName evidence="12">Novel acetylcholine receptor chaperone</fullName>
    </recommendedName>
</protein>
<evidence type="ECO:0000313" key="17">
    <source>
        <dbReference type="WBParaSite" id="SMRG1_4010.3"/>
    </source>
</evidence>
<keyword evidence="7 14" id="KW-1133">Transmembrane helix</keyword>
<evidence type="ECO:0000313" key="16">
    <source>
        <dbReference type="WBParaSite" id="SMRG1_4010.2"/>
    </source>
</evidence>
<evidence type="ECO:0000256" key="14">
    <source>
        <dbReference type="SAM" id="Phobius"/>
    </source>
</evidence>
<dbReference type="GO" id="GO:0051131">
    <property type="term" value="P:chaperone-mediated protein complex assembly"/>
    <property type="evidence" value="ECO:0007669"/>
    <property type="project" value="TreeGrafter"/>
</dbReference>
<comment type="subcellular location">
    <subcellularLocation>
        <location evidence="2">Cytoplasmic vesicle</location>
    </subcellularLocation>
    <subcellularLocation>
        <location evidence="1">Endoplasmic reticulum membrane</location>
        <topology evidence="1">Multi-pass membrane protein</topology>
    </subcellularLocation>
    <subcellularLocation>
        <location evidence="3">Peroxisome membrane</location>
        <topology evidence="3">Multi-pass membrane protein</topology>
    </subcellularLocation>
</comment>
<dbReference type="PANTHER" id="PTHR13163">
    <property type="entry name" value="SPINAL CORD EXPRESSION PROTEIN 4"/>
    <property type="match status" value="1"/>
</dbReference>
<evidence type="ECO:0000256" key="5">
    <source>
        <dbReference type="ARBA" id="ARBA00022692"/>
    </source>
</evidence>
<sequence>MSSTALTAISVAVGVFFVFFGTLKLGPLFSDELYRSVRKNFIRMFKTFPFSSFTGWNPNPHVIRRVYGTTEVVGGIVLAACSGTAQDVSNVILLSLMLFHLFSIWRVADGLKEASNLIVLCLMLTCRFIIRIQLIQKNDEVAENNEYLKNDIRRRIVLLQEELQKMNTFNNNNNSSNTNKTENDIHKVE</sequence>
<evidence type="ECO:0000313" key="15">
    <source>
        <dbReference type="Proteomes" id="UP000050790"/>
    </source>
</evidence>
<evidence type="ECO:0000256" key="7">
    <source>
        <dbReference type="ARBA" id="ARBA00022989"/>
    </source>
</evidence>
<dbReference type="GO" id="GO:0005778">
    <property type="term" value="C:peroxisomal membrane"/>
    <property type="evidence" value="ECO:0007669"/>
    <property type="project" value="UniProtKB-SubCell"/>
</dbReference>
<name>A0AA84ZQ92_9TREM</name>
<dbReference type="GO" id="GO:0005789">
    <property type="term" value="C:endoplasmic reticulum membrane"/>
    <property type="evidence" value="ECO:0007669"/>
    <property type="project" value="UniProtKB-SubCell"/>
</dbReference>
<keyword evidence="6" id="KW-0256">Endoplasmic reticulum</keyword>
<evidence type="ECO:0000256" key="3">
    <source>
        <dbReference type="ARBA" id="ARBA00004585"/>
    </source>
</evidence>
<dbReference type="GO" id="GO:0031410">
    <property type="term" value="C:cytoplasmic vesicle"/>
    <property type="evidence" value="ECO:0007669"/>
    <property type="project" value="UniProtKB-SubCell"/>
</dbReference>
<keyword evidence="10" id="KW-0143">Chaperone</keyword>
<dbReference type="InterPro" id="IPR040399">
    <property type="entry name" value="TMEM35A/B"/>
</dbReference>
<dbReference type="PANTHER" id="PTHR13163:SF0">
    <property type="entry name" value="NOVEL ACETYLCHOLINE RECEPTOR CHAPERONE"/>
    <property type="match status" value="1"/>
</dbReference>
<evidence type="ECO:0000256" key="4">
    <source>
        <dbReference type="ARBA" id="ARBA00006679"/>
    </source>
</evidence>
<proteinExistence type="inferred from homology"/>
<dbReference type="AlphaFoldDB" id="A0AA84ZQ92"/>